<dbReference type="EMBL" id="CYHG01000005">
    <property type="protein sequence ID" value="CUB04087.1"/>
    <property type="molecule type" value="Genomic_DNA"/>
</dbReference>
<dbReference type="AlphaFoldDB" id="A0A0K6ILA8"/>
<evidence type="ECO:0000256" key="2">
    <source>
        <dbReference type="ARBA" id="ARBA00022747"/>
    </source>
</evidence>
<dbReference type="PANTHER" id="PTHR30408">
    <property type="entry name" value="TYPE-1 RESTRICTION ENZYME ECOKI SPECIFICITY PROTEIN"/>
    <property type="match status" value="1"/>
</dbReference>
<keyword evidence="3" id="KW-0238">DNA-binding</keyword>
<sequence>MKWPMVKFGSVCKLQNGRAFKPEEWSTSGTPIIRIQNLNDDTKSFNYCDFEVEDRFHVNSGDLLFSWSGTPGTSFGAFFWNRGKGFLNQHIFRVDIDENEVSKNYLRYAINSKLNLIIDQAHGGVGLKHITKGKLEAIEIPLPPLEEQKRIAAILDKADAIRRKRQQAIDLADEFLRSVFLNMFGDPVTNPKGWEVVELNQLIVSNDKLNYGVVQPGEHDEDGVPLVRSGDLSGRTPDKSTIRRVSASVDLKHKKSRLVGNEILIACVGSIGKVGWVSEEMKGWNIARAVTRIPLKSSVNREYIYRYLQSPVVQGYFERETRAVAQPTLNVGLIGKTPIALPSSDLQDEFLSRYSAIESYKNKQLRHLDEESTLFSALSQKAFSGEL</sequence>
<name>A0A0K6ILA8_9GAMM</name>
<proteinExistence type="inferred from homology"/>
<dbReference type="SUPFAM" id="SSF116734">
    <property type="entry name" value="DNA methylase specificity domain"/>
    <property type="match status" value="2"/>
</dbReference>
<protein>
    <submittedName>
        <fullName evidence="5">Restriction endonuclease S subunit</fullName>
    </submittedName>
</protein>
<evidence type="ECO:0000259" key="4">
    <source>
        <dbReference type="Pfam" id="PF01420"/>
    </source>
</evidence>
<dbReference type="InterPro" id="IPR052021">
    <property type="entry name" value="Type-I_RS_S_subunit"/>
</dbReference>
<dbReference type="Proteomes" id="UP000182769">
    <property type="component" value="Unassembled WGS sequence"/>
</dbReference>
<organism evidence="5 6">
    <name type="scientific">Marinomonas fungiae</name>
    <dbReference type="NCBI Taxonomy" id="1137284"/>
    <lineage>
        <taxon>Bacteria</taxon>
        <taxon>Pseudomonadati</taxon>
        <taxon>Pseudomonadota</taxon>
        <taxon>Gammaproteobacteria</taxon>
        <taxon>Oceanospirillales</taxon>
        <taxon>Oceanospirillaceae</taxon>
        <taxon>Marinomonas</taxon>
    </lineage>
</organism>
<comment type="similarity">
    <text evidence="1">Belongs to the type-I restriction system S methylase family.</text>
</comment>
<keyword evidence="5" id="KW-0255">Endonuclease</keyword>
<keyword evidence="5" id="KW-0540">Nuclease</keyword>
<dbReference type="PANTHER" id="PTHR30408:SF12">
    <property type="entry name" value="TYPE I RESTRICTION ENZYME MJAVIII SPECIFICITY SUBUNIT"/>
    <property type="match status" value="1"/>
</dbReference>
<evidence type="ECO:0000256" key="3">
    <source>
        <dbReference type="ARBA" id="ARBA00023125"/>
    </source>
</evidence>
<accession>A0A0K6ILA8</accession>
<keyword evidence="6" id="KW-1185">Reference proteome</keyword>
<dbReference type="InterPro" id="IPR000055">
    <property type="entry name" value="Restrct_endonuc_typeI_TRD"/>
</dbReference>
<dbReference type="RefSeq" id="WP_082443785.1">
    <property type="nucleotide sequence ID" value="NZ_CYHG01000005.1"/>
</dbReference>
<dbReference type="CDD" id="cd17254">
    <property type="entry name" value="RMtype1_S_FclI-TRD1-CR1_like"/>
    <property type="match status" value="1"/>
</dbReference>
<gene>
    <name evidence="5" type="ORF">Ga0061065_105179</name>
</gene>
<dbReference type="GO" id="GO:0004519">
    <property type="term" value="F:endonuclease activity"/>
    <property type="evidence" value="ECO:0007669"/>
    <property type="project" value="UniProtKB-KW"/>
</dbReference>
<feature type="domain" description="Type I restriction modification DNA specificity" evidence="4">
    <location>
        <begin position="2"/>
        <end position="169"/>
    </location>
</feature>
<evidence type="ECO:0000313" key="6">
    <source>
        <dbReference type="Proteomes" id="UP000182769"/>
    </source>
</evidence>
<reference evidence="6" key="1">
    <citation type="submission" date="2015-08" db="EMBL/GenBank/DDBJ databases">
        <authorList>
            <person name="Varghese N."/>
        </authorList>
    </citation>
    <scope>NUCLEOTIDE SEQUENCE [LARGE SCALE GENOMIC DNA]</scope>
    <source>
        <strain evidence="6">JCM 18476</strain>
    </source>
</reference>
<keyword evidence="5" id="KW-0378">Hydrolase</keyword>
<evidence type="ECO:0000313" key="5">
    <source>
        <dbReference type="EMBL" id="CUB04087.1"/>
    </source>
</evidence>
<dbReference type="STRING" id="1137284.GCA_001418205_01947"/>
<dbReference type="CDD" id="cd17256">
    <property type="entry name" value="RMtype1_S_EcoJA65PI-TRD1-CR1_like"/>
    <property type="match status" value="1"/>
</dbReference>
<dbReference type="GO" id="GO:0009307">
    <property type="term" value="P:DNA restriction-modification system"/>
    <property type="evidence" value="ECO:0007669"/>
    <property type="project" value="UniProtKB-KW"/>
</dbReference>
<dbReference type="InterPro" id="IPR044946">
    <property type="entry name" value="Restrct_endonuc_typeI_TRD_sf"/>
</dbReference>
<evidence type="ECO:0000256" key="1">
    <source>
        <dbReference type="ARBA" id="ARBA00010923"/>
    </source>
</evidence>
<dbReference type="GO" id="GO:0003677">
    <property type="term" value="F:DNA binding"/>
    <property type="evidence" value="ECO:0007669"/>
    <property type="project" value="UniProtKB-KW"/>
</dbReference>
<dbReference type="OrthoDB" id="398435at2"/>
<dbReference type="Gene3D" id="3.90.220.20">
    <property type="entry name" value="DNA methylase specificity domains"/>
    <property type="match status" value="2"/>
</dbReference>
<feature type="domain" description="Type I restriction modification DNA specificity" evidence="4">
    <location>
        <begin position="191"/>
        <end position="357"/>
    </location>
</feature>
<keyword evidence="2" id="KW-0680">Restriction system</keyword>
<dbReference type="Pfam" id="PF01420">
    <property type="entry name" value="Methylase_S"/>
    <property type="match status" value="2"/>
</dbReference>